<evidence type="ECO:0000256" key="11">
    <source>
        <dbReference type="SAM" id="MobiDB-lite"/>
    </source>
</evidence>
<keyword evidence="8 12" id="KW-1133">Transmembrane helix</keyword>
<dbReference type="GO" id="GO:0016020">
    <property type="term" value="C:membrane"/>
    <property type="evidence" value="ECO:0007669"/>
    <property type="project" value="UniProtKB-SubCell"/>
</dbReference>
<evidence type="ECO:0000256" key="8">
    <source>
        <dbReference type="ARBA" id="ARBA00022989"/>
    </source>
</evidence>
<evidence type="ECO:0000256" key="1">
    <source>
        <dbReference type="ARBA" id="ARBA00001970"/>
    </source>
</evidence>
<feature type="transmembrane region" description="Helical" evidence="12">
    <location>
        <begin position="73"/>
        <end position="95"/>
    </location>
</feature>
<dbReference type="GO" id="GO:0046872">
    <property type="term" value="F:metal ion binding"/>
    <property type="evidence" value="ECO:0007669"/>
    <property type="project" value="UniProtKB-KW"/>
</dbReference>
<gene>
    <name evidence="14" type="ORF">F5878DRAFT_661157</name>
</gene>
<dbReference type="AlphaFoldDB" id="A0AA38UEM2"/>
<keyword evidence="7" id="KW-0249">Electron transport</keyword>
<feature type="region of interest" description="Disordered" evidence="11">
    <location>
        <begin position="220"/>
        <end position="248"/>
    </location>
</feature>
<keyword evidence="15" id="KW-1185">Reference proteome</keyword>
<protein>
    <recommendedName>
        <fullName evidence="13">Cytochrome b561 domain-containing protein</fullName>
    </recommendedName>
</protein>
<evidence type="ECO:0000256" key="5">
    <source>
        <dbReference type="ARBA" id="ARBA00022692"/>
    </source>
</evidence>
<dbReference type="Proteomes" id="UP001163846">
    <property type="component" value="Unassembled WGS sequence"/>
</dbReference>
<dbReference type="SMART" id="SM00665">
    <property type="entry name" value="B561"/>
    <property type="match status" value="1"/>
</dbReference>
<dbReference type="PANTHER" id="PTHR15422:SF24">
    <property type="entry name" value="DOMON RELATED DOMAIN-CONTAINING PROTEIN"/>
    <property type="match status" value="1"/>
</dbReference>
<dbReference type="PROSITE" id="PS50939">
    <property type="entry name" value="CYTOCHROME_B561"/>
    <property type="match status" value="1"/>
</dbReference>
<evidence type="ECO:0000256" key="4">
    <source>
        <dbReference type="ARBA" id="ARBA00022617"/>
    </source>
</evidence>
<keyword evidence="5 12" id="KW-0812">Transmembrane</keyword>
<accession>A0AA38UEM2</accession>
<dbReference type="Pfam" id="PF03188">
    <property type="entry name" value="Cytochrom_B561"/>
    <property type="match status" value="1"/>
</dbReference>
<feature type="transmembrane region" description="Helical" evidence="12">
    <location>
        <begin position="17"/>
        <end position="36"/>
    </location>
</feature>
<evidence type="ECO:0000256" key="3">
    <source>
        <dbReference type="ARBA" id="ARBA00022448"/>
    </source>
</evidence>
<feature type="domain" description="Cytochrome b561" evidence="13">
    <location>
        <begin position="1"/>
        <end position="212"/>
    </location>
</feature>
<comment type="cofactor">
    <cofactor evidence="1">
        <name>heme b</name>
        <dbReference type="ChEBI" id="CHEBI:60344"/>
    </cofactor>
</comment>
<evidence type="ECO:0000256" key="7">
    <source>
        <dbReference type="ARBA" id="ARBA00022982"/>
    </source>
</evidence>
<comment type="caution">
    <text evidence="14">The sequence shown here is derived from an EMBL/GenBank/DDBJ whole genome shotgun (WGS) entry which is preliminary data.</text>
</comment>
<feature type="transmembrane region" description="Helical" evidence="12">
    <location>
        <begin position="115"/>
        <end position="132"/>
    </location>
</feature>
<dbReference type="GO" id="GO:0140575">
    <property type="term" value="F:transmembrane monodehydroascorbate reductase activity"/>
    <property type="evidence" value="ECO:0007669"/>
    <property type="project" value="InterPro"/>
</dbReference>
<keyword evidence="6" id="KW-0479">Metal-binding</keyword>
<name>A0AA38UEM2_9AGAR</name>
<feature type="compositionally biased region" description="Polar residues" evidence="11">
    <location>
        <begin position="237"/>
        <end position="248"/>
    </location>
</feature>
<feature type="transmembrane region" description="Helical" evidence="12">
    <location>
        <begin position="152"/>
        <end position="174"/>
    </location>
</feature>
<evidence type="ECO:0000256" key="2">
    <source>
        <dbReference type="ARBA" id="ARBA00004141"/>
    </source>
</evidence>
<dbReference type="CDD" id="cd08760">
    <property type="entry name" value="Cyt_b561_FRRS1_like"/>
    <property type="match status" value="1"/>
</dbReference>
<reference evidence="14" key="1">
    <citation type="submission" date="2022-08" db="EMBL/GenBank/DDBJ databases">
        <authorList>
            <consortium name="DOE Joint Genome Institute"/>
            <person name="Min B."/>
            <person name="Riley R."/>
            <person name="Sierra-Patev S."/>
            <person name="Naranjo-Ortiz M."/>
            <person name="Looney B."/>
            <person name="Konkel Z."/>
            <person name="Slot J.C."/>
            <person name="Sakamoto Y."/>
            <person name="Steenwyk J.L."/>
            <person name="Rokas A."/>
            <person name="Carro J."/>
            <person name="Camarero S."/>
            <person name="Ferreira P."/>
            <person name="Molpeceres G."/>
            <person name="Ruiz-Duenas F.J."/>
            <person name="Serrano A."/>
            <person name="Henrissat B."/>
            <person name="Drula E."/>
            <person name="Hughes K.W."/>
            <person name="Mata J.L."/>
            <person name="Ishikawa N.K."/>
            <person name="Vargas-Isla R."/>
            <person name="Ushijima S."/>
            <person name="Smith C.A."/>
            <person name="Ahrendt S."/>
            <person name="Andreopoulos W."/>
            <person name="He G."/>
            <person name="Labutti K."/>
            <person name="Lipzen A."/>
            <person name="Ng V."/>
            <person name="Sandor L."/>
            <person name="Barry K."/>
            <person name="Martinez A.T."/>
            <person name="Xiao Y."/>
            <person name="Gibbons J.G."/>
            <person name="Terashima K."/>
            <person name="Hibbett D.S."/>
            <person name="Grigoriev I.V."/>
        </authorList>
    </citation>
    <scope>NUCLEOTIDE SEQUENCE</scope>
    <source>
        <strain evidence="14">TFB9207</strain>
    </source>
</reference>
<keyword evidence="3" id="KW-0813">Transport</keyword>
<evidence type="ECO:0000256" key="9">
    <source>
        <dbReference type="ARBA" id="ARBA00023004"/>
    </source>
</evidence>
<proteinExistence type="predicted"/>
<dbReference type="EMBL" id="MU806180">
    <property type="protein sequence ID" value="KAJ3838486.1"/>
    <property type="molecule type" value="Genomic_DNA"/>
</dbReference>
<evidence type="ECO:0000256" key="6">
    <source>
        <dbReference type="ARBA" id="ARBA00022723"/>
    </source>
</evidence>
<evidence type="ECO:0000256" key="12">
    <source>
        <dbReference type="SAM" id="Phobius"/>
    </source>
</evidence>
<comment type="subcellular location">
    <subcellularLocation>
        <location evidence="2">Membrane</location>
        <topology evidence="2">Multi-pass membrane protein</topology>
    </subcellularLocation>
</comment>
<sequence length="248" mass="27779">MATSFPLQPLEIMAKNHAILATTGFLILLPVGVLIARYARTFTPMYTVFPVSRVKNVELGANNTSFPPSFYRWFPVHFVVQLLLSGPVIFAAWYYGWKTSNVLGLGHFLDPHQKMGLVLLILYVVQLFLGLFTHFIKLRSPFGPGTRPPQNYFHVFLGLVILILAAEQVHYGLYIEWAFATGGLHVVPMAAKRAWIALIVIFWVFYLVGLALVPKQFSQESRARNGPTRTKSDEKGLNNQSGDVQSAA</sequence>
<dbReference type="InterPro" id="IPR045150">
    <property type="entry name" value="CYB561D1/2"/>
</dbReference>
<keyword evidence="10 12" id="KW-0472">Membrane</keyword>
<evidence type="ECO:0000313" key="15">
    <source>
        <dbReference type="Proteomes" id="UP001163846"/>
    </source>
</evidence>
<evidence type="ECO:0000259" key="13">
    <source>
        <dbReference type="PROSITE" id="PS50939"/>
    </source>
</evidence>
<organism evidence="14 15">
    <name type="scientific">Lentinula raphanica</name>
    <dbReference type="NCBI Taxonomy" id="153919"/>
    <lineage>
        <taxon>Eukaryota</taxon>
        <taxon>Fungi</taxon>
        <taxon>Dikarya</taxon>
        <taxon>Basidiomycota</taxon>
        <taxon>Agaricomycotina</taxon>
        <taxon>Agaricomycetes</taxon>
        <taxon>Agaricomycetidae</taxon>
        <taxon>Agaricales</taxon>
        <taxon>Marasmiineae</taxon>
        <taxon>Omphalotaceae</taxon>
        <taxon>Lentinula</taxon>
    </lineage>
</organism>
<keyword evidence="4" id="KW-0349">Heme</keyword>
<dbReference type="InterPro" id="IPR006593">
    <property type="entry name" value="Cyt_b561/ferric_Rdtase_TM"/>
</dbReference>
<keyword evidence="9" id="KW-0408">Iron</keyword>
<evidence type="ECO:0000313" key="14">
    <source>
        <dbReference type="EMBL" id="KAJ3838486.1"/>
    </source>
</evidence>
<feature type="transmembrane region" description="Helical" evidence="12">
    <location>
        <begin position="194"/>
        <end position="213"/>
    </location>
</feature>
<dbReference type="GO" id="GO:0020037">
    <property type="term" value="F:heme binding"/>
    <property type="evidence" value="ECO:0007669"/>
    <property type="project" value="TreeGrafter"/>
</dbReference>
<dbReference type="Gene3D" id="1.20.120.1770">
    <property type="match status" value="1"/>
</dbReference>
<evidence type="ECO:0000256" key="10">
    <source>
        <dbReference type="ARBA" id="ARBA00023136"/>
    </source>
</evidence>
<dbReference type="PANTHER" id="PTHR15422">
    <property type="entry name" value="OS05G0565100 PROTEIN"/>
    <property type="match status" value="1"/>
</dbReference>